<evidence type="ECO:0000313" key="15">
    <source>
        <dbReference type="EMBL" id="GCB64770.1"/>
    </source>
</evidence>
<evidence type="ECO:0000256" key="11">
    <source>
        <dbReference type="ARBA" id="ARBA00023136"/>
    </source>
</evidence>
<gene>
    <name evidence="15" type="ORF">scyTo_0014810</name>
</gene>
<keyword evidence="7" id="KW-0221">Differentiation</keyword>
<keyword evidence="3" id="KW-0217">Developmental protein</keyword>
<feature type="binding site" evidence="13">
    <location>
        <position position="285"/>
    </location>
    <ligand>
        <name>Zn(2+)</name>
        <dbReference type="ChEBI" id="CHEBI:29105"/>
    </ligand>
</feature>
<protein>
    <submittedName>
        <fullName evidence="15">Uncharacterized protein</fullName>
    </submittedName>
</protein>
<dbReference type="GO" id="GO:0046872">
    <property type="term" value="F:metal ion binding"/>
    <property type="evidence" value="ECO:0007669"/>
    <property type="project" value="UniProtKB-KW"/>
</dbReference>
<keyword evidence="13" id="KW-0862">Zinc</keyword>
<evidence type="ECO:0000256" key="4">
    <source>
        <dbReference type="ARBA" id="ARBA00022475"/>
    </source>
</evidence>
<evidence type="ECO:0000256" key="8">
    <source>
        <dbReference type="ARBA" id="ARBA00022943"/>
    </source>
</evidence>
<feature type="transmembrane region" description="Helical" evidence="14">
    <location>
        <begin position="108"/>
        <end position="131"/>
    </location>
</feature>
<dbReference type="InterPro" id="IPR004254">
    <property type="entry name" value="AdipoR/HlyIII-related"/>
</dbReference>
<keyword evidence="16" id="KW-1185">Reference proteome</keyword>
<evidence type="ECO:0000256" key="7">
    <source>
        <dbReference type="ARBA" id="ARBA00022782"/>
    </source>
</evidence>
<comment type="caution">
    <text evidence="15">The sequence shown here is derived from an EMBL/GenBank/DDBJ whole genome shotgun (WGS) entry which is preliminary data.</text>
</comment>
<feature type="transmembrane region" description="Helical" evidence="14">
    <location>
        <begin position="143"/>
        <end position="164"/>
    </location>
</feature>
<keyword evidence="10" id="KW-0446">Lipid-binding</keyword>
<keyword evidence="11 14" id="KW-0472">Membrane</keyword>
<dbReference type="OMA" id="HRVVMCH"/>
<keyword evidence="13" id="KW-0479">Metal-binding</keyword>
<evidence type="ECO:0000313" key="16">
    <source>
        <dbReference type="Proteomes" id="UP000288216"/>
    </source>
</evidence>
<evidence type="ECO:0000256" key="6">
    <source>
        <dbReference type="ARBA" id="ARBA00022692"/>
    </source>
</evidence>
<feature type="transmembrane region" description="Helical" evidence="14">
    <location>
        <begin position="77"/>
        <end position="96"/>
    </location>
</feature>
<sequence>MATVVMERIGRLFINIQQIRQIPRLVEQSIPSLPCTVKDCEVPQIFREPYIYSGYRPVEHNWRYYFFTLFQRHNESVNVWTHLIAALVIILKLQALSETVAFLSDPHALPLLTLYLSAFTYLTFSSLAHLLHSRSEFAHYSFFFLDYVGVAIYQYGSALAHYYYSIEVEWYQLIKTFYLPMATTLAWMTCMGCCYSKSNAKVLHPRTRKLYQVVPAALAYTLDISPVVHRIYNCHSSGCTDSAIWFHAGQIIFFVISAHFFSCPHPEKWFLGKCDILLQGHQIFHVFMVLCTMAQLEAIHLDYKHRRHFYQVFHRDCTWSVVTSFALIISSSIATAVYMRHLIKIKLANKEQ</sequence>
<feature type="binding site" evidence="13">
    <location>
        <position position="129"/>
    </location>
    <ligand>
        <name>Zn(2+)</name>
        <dbReference type="ChEBI" id="CHEBI:29105"/>
    </ligand>
</feature>
<dbReference type="GO" id="GO:0005496">
    <property type="term" value="F:steroid binding"/>
    <property type="evidence" value="ECO:0007669"/>
    <property type="project" value="UniProtKB-KW"/>
</dbReference>
<dbReference type="EMBL" id="BFAA01008095">
    <property type="protein sequence ID" value="GCB64770.1"/>
    <property type="molecule type" value="Genomic_DNA"/>
</dbReference>
<dbReference type="GO" id="GO:0048477">
    <property type="term" value="P:oogenesis"/>
    <property type="evidence" value="ECO:0007669"/>
    <property type="project" value="UniProtKB-KW"/>
</dbReference>
<evidence type="ECO:0000256" key="9">
    <source>
        <dbReference type="ARBA" id="ARBA00022989"/>
    </source>
</evidence>
<feature type="binding site" evidence="13">
    <location>
        <position position="281"/>
    </location>
    <ligand>
        <name>Zn(2+)</name>
        <dbReference type="ChEBI" id="CHEBI:29105"/>
    </ligand>
</feature>
<evidence type="ECO:0000256" key="13">
    <source>
        <dbReference type="PIRSR" id="PIRSR604254-1"/>
    </source>
</evidence>
<keyword evidence="8" id="KW-0896">Oogenesis</keyword>
<feature type="transmembrane region" description="Helical" evidence="14">
    <location>
        <begin position="321"/>
        <end position="339"/>
    </location>
</feature>
<evidence type="ECO:0000256" key="3">
    <source>
        <dbReference type="ARBA" id="ARBA00022473"/>
    </source>
</evidence>
<evidence type="ECO:0000256" key="1">
    <source>
        <dbReference type="ARBA" id="ARBA00004651"/>
    </source>
</evidence>
<feature type="transmembrane region" description="Helical" evidence="14">
    <location>
        <begin position="283"/>
        <end position="301"/>
    </location>
</feature>
<comment type="subcellular location">
    <subcellularLocation>
        <location evidence="1">Cell membrane</location>
        <topology evidence="1">Multi-pass membrane protein</topology>
    </subcellularLocation>
</comment>
<organism evidence="15 16">
    <name type="scientific">Scyliorhinus torazame</name>
    <name type="common">Cloudy catshark</name>
    <name type="synonym">Catulus torazame</name>
    <dbReference type="NCBI Taxonomy" id="75743"/>
    <lineage>
        <taxon>Eukaryota</taxon>
        <taxon>Metazoa</taxon>
        <taxon>Chordata</taxon>
        <taxon>Craniata</taxon>
        <taxon>Vertebrata</taxon>
        <taxon>Chondrichthyes</taxon>
        <taxon>Elasmobranchii</taxon>
        <taxon>Galeomorphii</taxon>
        <taxon>Galeoidea</taxon>
        <taxon>Carcharhiniformes</taxon>
        <taxon>Scyliorhinidae</taxon>
        <taxon>Scyliorhinus</taxon>
    </lineage>
</organism>
<evidence type="ECO:0000256" key="14">
    <source>
        <dbReference type="SAM" id="Phobius"/>
    </source>
</evidence>
<comment type="similarity">
    <text evidence="2">Belongs to the ADIPOR family.</text>
</comment>
<keyword evidence="6 14" id="KW-0812">Transmembrane</keyword>
<dbReference type="STRING" id="75743.A0A401NV82"/>
<accession>A0A401NV82</accession>
<dbReference type="GO" id="GO:0005886">
    <property type="term" value="C:plasma membrane"/>
    <property type="evidence" value="ECO:0007669"/>
    <property type="project" value="UniProtKB-SubCell"/>
</dbReference>
<dbReference type="OrthoDB" id="535992at2759"/>
<name>A0A401NV82_SCYTO</name>
<dbReference type="Proteomes" id="UP000288216">
    <property type="component" value="Unassembled WGS sequence"/>
</dbReference>
<dbReference type="GO" id="GO:0003707">
    <property type="term" value="F:nuclear steroid receptor activity"/>
    <property type="evidence" value="ECO:0007669"/>
    <property type="project" value="TreeGrafter"/>
</dbReference>
<keyword evidence="9 14" id="KW-1133">Transmembrane helix</keyword>
<evidence type="ECO:0000256" key="10">
    <source>
        <dbReference type="ARBA" id="ARBA00023121"/>
    </source>
</evidence>
<reference evidence="15 16" key="1">
    <citation type="journal article" date="2018" name="Nat. Ecol. Evol.">
        <title>Shark genomes provide insights into elasmobranch evolution and the origin of vertebrates.</title>
        <authorList>
            <person name="Hara Y"/>
            <person name="Yamaguchi K"/>
            <person name="Onimaru K"/>
            <person name="Kadota M"/>
            <person name="Koyanagi M"/>
            <person name="Keeley SD"/>
            <person name="Tatsumi K"/>
            <person name="Tanaka K"/>
            <person name="Motone F"/>
            <person name="Kageyama Y"/>
            <person name="Nozu R"/>
            <person name="Adachi N"/>
            <person name="Nishimura O"/>
            <person name="Nakagawa R"/>
            <person name="Tanegashima C"/>
            <person name="Kiyatake I"/>
            <person name="Matsumoto R"/>
            <person name="Murakumo K"/>
            <person name="Nishida K"/>
            <person name="Terakita A"/>
            <person name="Kuratani S"/>
            <person name="Sato K"/>
            <person name="Hyodo S Kuraku.S."/>
        </authorList>
    </citation>
    <scope>NUCLEOTIDE SEQUENCE [LARGE SCALE GENOMIC DNA]</scope>
</reference>
<keyword evidence="12" id="KW-0675">Receptor</keyword>
<dbReference type="PANTHER" id="PTHR20855:SF41">
    <property type="entry name" value="MEMBRANE PROGESTIN RECEPTOR ALPHA"/>
    <property type="match status" value="1"/>
</dbReference>
<feature type="transmembrane region" description="Helical" evidence="14">
    <location>
        <begin position="244"/>
        <end position="262"/>
    </location>
</feature>
<keyword evidence="5" id="KW-0754">Steroid-binding</keyword>
<feature type="transmembrane region" description="Helical" evidence="14">
    <location>
        <begin position="176"/>
        <end position="198"/>
    </location>
</feature>
<dbReference type="AlphaFoldDB" id="A0A401NV82"/>
<keyword evidence="4" id="KW-1003">Cell membrane</keyword>
<evidence type="ECO:0000256" key="2">
    <source>
        <dbReference type="ARBA" id="ARBA00007018"/>
    </source>
</evidence>
<dbReference type="Pfam" id="PF03006">
    <property type="entry name" value="HlyIII"/>
    <property type="match status" value="1"/>
</dbReference>
<evidence type="ECO:0000256" key="5">
    <source>
        <dbReference type="ARBA" id="ARBA00022665"/>
    </source>
</evidence>
<dbReference type="PANTHER" id="PTHR20855">
    <property type="entry name" value="ADIPOR/PROGESTIN RECEPTOR-RELATED"/>
    <property type="match status" value="1"/>
</dbReference>
<proteinExistence type="inferred from homology"/>
<evidence type="ECO:0000256" key="12">
    <source>
        <dbReference type="ARBA" id="ARBA00023170"/>
    </source>
</evidence>